<protein>
    <submittedName>
        <fullName evidence="2">HNH endonuclease</fullName>
    </submittedName>
</protein>
<name>A0A5U7YQ10_SALER</name>
<dbReference type="AlphaFoldDB" id="A0A5U7YQ10"/>
<keyword evidence="2" id="KW-0378">Hydrolase</keyword>
<proteinExistence type="predicted"/>
<keyword evidence="2" id="KW-0255">Endonuclease</keyword>
<comment type="caution">
    <text evidence="2">The sequence shown here is derived from an EMBL/GenBank/DDBJ whole genome shotgun (WGS) entry which is preliminary data.</text>
</comment>
<dbReference type="EMBL" id="AAGSZG010000002">
    <property type="protein sequence ID" value="EBR6584485.1"/>
    <property type="molecule type" value="Genomic_DNA"/>
</dbReference>
<feature type="domain" description="HNH endonuclease 5" evidence="1">
    <location>
        <begin position="4"/>
        <end position="55"/>
    </location>
</feature>
<evidence type="ECO:0000259" key="1">
    <source>
        <dbReference type="Pfam" id="PF14279"/>
    </source>
</evidence>
<gene>
    <name evidence="2" type="ORF">CA000_09170</name>
</gene>
<accession>A0A5U7YQ10</accession>
<dbReference type="InterPro" id="IPR029471">
    <property type="entry name" value="HNH_5"/>
</dbReference>
<evidence type="ECO:0000313" key="2">
    <source>
        <dbReference type="EMBL" id="EBR6584485.1"/>
    </source>
</evidence>
<dbReference type="Pfam" id="PF14279">
    <property type="entry name" value="HNH_5"/>
    <property type="match status" value="1"/>
</dbReference>
<dbReference type="GO" id="GO:0004519">
    <property type="term" value="F:endonuclease activity"/>
    <property type="evidence" value="ECO:0007669"/>
    <property type="project" value="UniProtKB-KW"/>
</dbReference>
<organism evidence="2">
    <name type="scientific">Salmonella enterica</name>
    <name type="common">Salmonella choleraesuis</name>
    <dbReference type="NCBI Taxonomy" id="28901"/>
    <lineage>
        <taxon>Bacteria</taxon>
        <taxon>Pseudomonadati</taxon>
        <taxon>Pseudomonadota</taxon>
        <taxon>Gammaproteobacteria</taxon>
        <taxon>Enterobacterales</taxon>
        <taxon>Enterobacteriaceae</taxon>
        <taxon>Salmonella</taxon>
    </lineage>
</organism>
<reference evidence="2" key="1">
    <citation type="submission" date="2018-07" db="EMBL/GenBank/DDBJ databases">
        <authorList>
            <consortium name="PulseNet: The National Subtyping Network for Foodborne Disease Surveillance"/>
            <person name="Tarr C.L."/>
            <person name="Trees E."/>
            <person name="Katz L.S."/>
            <person name="Carleton-Romer H.A."/>
            <person name="Stroika S."/>
            <person name="Kucerova Z."/>
            <person name="Roache K.F."/>
            <person name="Sabol A.L."/>
            <person name="Besser J."/>
            <person name="Gerner-Smidt P."/>
        </authorList>
    </citation>
    <scope>NUCLEOTIDE SEQUENCE</scope>
    <source>
        <strain evidence="2">PNUSAS013088</strain>
    </source>
</reference>
<keyword evidence="2" id="KW-0540">Nuclease</keyword>
<sequence length="489" mass="57129">MDVCYLCGNNFNLSSTVDHGEHVIQQAIGGNLVSKGILCKRCGGDLSRKIDNPFNAIFEGIATRLDIKTDRKANKSPSIPGEIISEVDVYGMNLKGTQVFWKGFKVAPVKPFHRFTKDKKKIIIYSSKKNFENYKLTVQKEIESMELDNPPEIIMCDDIDCIVQYKFPMDSVAFKKGIAKIAIGFASTHGISRETLHLALKISEDNHGYIDEQVFLVQYVPLSVIDKTLEKDKASLANYPSHNLILFTSKKRPSYLWCYVELFSTFQYYILLTDNYEGEPVYEYHYQRIEKTSEYVFTPDRRHYKERNVILSGLGITDERIQAAYEKQKDKNNKKTLEEIEFDIITQETEKQKNKVDFESDINNFVNYCAQKTLLSNEFDFKSLMNFKKNFSLFSRFAENSYDDEIFDISSYRRYYIDNDRFIDYPEALMLMRASNDPALKTHSFYRFTQLENYSQNKGLREKQGRLKAFLKNQKWRAVLNDFSWSFPM</sequence>